<feature type="signal peptide" evidence="3">
    <location>
        <begin position="1"/>
        <end position="18"/>
    </location>
</feature>
<keyword evidence="2" id="KW-0472">Membrane</keyword>
<feature type="compositionally biased region" description="Acidic residues" evidence="1">
    <location>
        <begin position="314"/>
        <end position="335"/>
    </location>
</feature>
<proteinExistence type="predicted"/>
<keyword evidence="2" id="KW-1133">Transmembrane helix</keyword>
<sequence>MAVFLWFAFSSIPNVLSANNPNAESAGGLARAQDHHSSASSGQGVVDLDHHIVRNPMEASSSSSNHILDSADPILNLNRNAKRESNIVTNRQGNVAGQEIQDETDHTFPSQHTRSVRHFSSSVKPSPTLQSEGQQEQTLRSSLMEEIELWSLFKTSTSLLLRISLWCLQKLYHSMQFVVAKPVSVAAALVETPYLMTRDICKAFLPVYSFFTVAAMIGIVVGGCALWIAQLLISAIGADHDKQVAVVVHGSVAPRYQRSPGQRQVFAVPAEVAYFEAQRVPNGASHIKHTASNRKPGIDIPQDVPTNKGRGTIQDEDIDDDDDDDDDEEEDWDHV</sequence>
<accession>A0A9P6IMT0</accession>
<feature type="transmembrane region" description="Helical" evidence="2">
    <location>
        <begin position="207"/>
        <end position="233"/>
    </location>
</feature>
<keyword evidence="2" id="KW-0812">Transmembrane</keyword>
<dbReference type="OrthoDB" id="2444429at2759"/>
<keyword evidence="3" id="KW-0732">Signal</keyword>
<gene>
    <name evidence="4" type="ORF">BGZ65_006016</name>
</gene>
<comment type="caution">
    <text evidence="4">The sequence shown here is derived from an EMBL/GenBank/DDBJ whole genome shotgun (WGS) entry which is preliminary data.</text>
</comment>
<name>A0A9P6IMT0_9FUNG</name>
<evidence type="ECO:0000313" key="4">
    <source>
        <dbReference type="EMBL" id="KAF9928935.1"/>
    </source>
</evidence>
<evidence type="ECO:0000256" key="3">
    <source>
        <dbReference type="SAM" id="SignalP"/>
    </source>
</evidence>
<feature type="region of interest" description="Disordered" evidence="1">
    <location>
        <begin position="286"/>
        <end position="335"/>
    </location>
</feature>
<dbReference type="AlphaFoldDB" id="A0A9P6IMT0"/>
<dbReference type="EMBL" id="JAAAHW010010209">
    <property type="protein sequence ID" value="KAF9928935.1"/>
    <property type="molecule type" value="Genomic_DNA"/>
</dbReference>
<evidence type="ECO:0000256" key="2">
    <source>
        <dbReference type="SAM" id="Phobius"/>
    </source>
</evidence>
<dbReference type="Proteomes" id="UP000749646">
    <property type="component" value="Unassembled WGS sequence"/>
</dbReference>
<evidence type="ECO:0000313" key="5">
    <source>
        <dbReference type="Proteomes" id="UP000749646"/>
    </source>
</evidence>
<feature type="compositionally biased region" description="Polar residues" evidence="1">
    <location>
        <begin position="86"/>
        <end position="95"/>
    </location>
</feature>
<organism evidence="4 5">
    <name type="scientific">Modicella reniformis</name>
    <dbReference type="NCBI Taxonomy" id="1440133"/>
    <lineage>
        <taxon>Eukaryota</taxon>
        <taxon>Fungi</taxon>
        <taxon>Fungi incertae sedis</taxon>
        <taxon>Mucoromycota</taxon>
        <taxon>Mortierellomycotina</taxon>
        <taxon>Mortierellomycetes</taxon>
        <taxon>Mortierellales</taxon>
        <taxon>Mortierellaceae</taxon>
        <taxon>Modicella</taxon>
    </lineage>
</organism>
<evidence type="ECO:0000256" key="1">
    <source>
        <dbReference type="SAM" id="MobiDB-lite"/>
    </source>
</evidence>
<keyword evidence="5" id="KW-1185">Reference proteome</keyword>
<feature type="chain" id="PRO_5040118543" evidence="3">
    <location>
        <begin position="19"/>
        <end position="335"/>
    </location>
</feature>
<feature type="region of interest" description="Disordered" evidence="1">
    <location>
        <begin position="24"/>
        <end position="43"/>
    </location>
</feature>
<feature type="compositionally biased region" description="Polar residues" evidence="1">
    <location>
        <begin position="107"/>
        <end position="136"/>
    </location>
</feature>
<protein>
    <submittedName>
        <fullName evidence="4">Uncharacterized protein</fullName>
    </submittedName>
</protein>
<reference evidence="4" key="1">
    <citation type="journal article" date="2020" name="Fungal Divers.">
        <title>Resolving the Mortierellaceae phylogeny through synthesis of multi-gene phylogenetics and phylogenomics.</title>
        <authorList>
            <person name="Vandepol N."/>
            <person name="Liber J."/>
            <person name="Desiro A."/>
            <person name="Na H."/>
            <person name="Kennedy M."/>
            <person name="Barry K."/>
            <person name="Grigoriev I.V."/>
            <person name="Miller A.N."/>
            <person name="O'Donnell K."/>
            <person name="Stajich J.E."/>
            <person name="Bonito G."/>
        </authorList>
    </citation>
    <scope>NUCLEOTIDE SEQUENCE</scope>
    <source>
        <strain evidence="4">MES-2147</strain>
    </source>
</reference>
<feature type="region of interest" description="Disordered" evidence="1">
    <location>
        <begin position="85"/>
        <end position="136"/>
    </location>
</feature>